<feature type="transmembrane region" description="Helical" evidence="1">
    <location>
        <begin position="101"/>
        <end position="119"/>
    </location>
</feature>
<keyword evidence="1" id="KW-1133">Transmembrane helix</keyword>
<feature type="transmembrane region" description="Helical" evidence="1">
    <location>
        <begin position="43"/>
        <end position="65"/>
    </location>
</feature>
<feature type="transmembrane region" description="Helical" evidence="1">
    <location>
        <begin position="20"/>
        <end position="36"/>
    </location>
</feature>
<feature type="transmembrane region" description="Helical" evidence="1">
    <location>
        <begin position="71"/>
        <end position="89"/>
    </location>
</feature>
<evidence type="ECO:0000313" key="3">
    <source>
        <dbReference type="Proteomes" id="UP000324376"/>
    </source>
</evidence>
<evidence type="ECO:0000256" key="1">
    <source>
        <dbReference type="SAM" id="Phobius"/>
    </source>
</evidence>
<dbReference type="AlphaFoldDB" id="A0A5S5CAF7"/>
<keyword evidence="1" id="KW-0812">Transmembrane</keyword>
<dbReference type="OrthoDB" id="9808870at2"/>
<dbReference type="Proteomes" id="UP000324376">
    <property type="component" value="Unassembled WGS sequence"/>
</dbReference>
<sequence length="194" mass="21944">MSEFWLYLKLGFNHVLDWNAYDHILFLIVLTVAYTFDSWKRILLLVTFFTLGHTLSLFMAAYNVISVNSDMIEFLIPVTIFAAALFTLFTASNSSKNAKAGILYGTTIFFGLIHGLGFSSYFKAISSNTGSKLLPLLEFALGIEAAQIVVVLLVLIFSFIFQTIFRFSRRDWILVISSIVIGLVLPMIFNARIW</sequence>
<dbReference type="EMBL" id="VNHU01000002">
    <property type="protein sequence ID" value="TYP76129.1"/>
    <property type="molecule type" value="Genomic_DNA"/>
</dbReference>
<dbReference type="Pfam" id="PF13795">
    <property type="entry name" value="HupE_UreJ_2"/>
    <property type="match status" value="1"/>
</dbReference>
<evidence type="ECO:0000313" key="2">
    <source>
        <dbReference type="EMBL" id="TYP76129.1"/>
    </source>
</evidence>
<dbReference type="InterPro" id="IPR032809">
    <property type="entry name" value="Put_HupE_UreJ"/>
</dbReference>
<dbReference type="RefSeq" id="WP_148781726.1">
    <property type="nucleotide sequence ID" value="NZ_VNHU01000002.1"/>
</dbReference>
<keyword evidence="1" id="KW-0472">Membrane</keyword>
<proteinExistence type="predicted"/>
<feature type="transmembrane region" description="Helical" evidence="1">
    <location>
        <begin position="172"/>
        <end position="189"/>
    </location>
</feature>
<organism evidence="2 3">
    <name type="scientific">Aquimarina intermedia</name>
    <dbReference type="NCBI Taxonomy" id="350814"/>
    <lineage>
        <taxon>Bacteria</taxon>
        <taxon>Pseudomonadati</taxon>
        <taxon>Bacteroidota</taxon>
        <taxon>Flavobacteriia</taxon>
        <taxon>Flavobacteriales</taxon>
        <taxon>Flavobacteriaceae</taxon>
        <taxon>Aquimarina</taxon>
    </lineage>
</organism>
<gene>
    <name evidence="2" type="ORF">BD809_102344</name>
</gene>
<accession>A0A5S5CAF7</accession>
<name>A0A5S5CAF7_9FLAO</name>
<protein>
    <submittedName>
        <fullName evidence="2">HupE/UreJ protein</fullName>
    </submittedName>
</protein>
<comment type="caution">
    <text evidence="2">The sequence shown here is derived from an EMBL/GenBank/DDBJ whole genome shotgun (WGS) entry which is preliminary data.</text>
</comment>
<keyword evidence="3" id="KW-1185">Reference proteome</keyword>
<feature type="transmembrane region" description="Helical" evidence="1">
    <location>
        <begin position="139"/>
        <end position="160"/>
    </location>
</feature>
<reference evidence="2 3" key="1">
    <citation type="submission" date="2019-07" db="EMBL/GenBank/DDBJ databases">
        <title>Genomic Encyclopedia of Archaeal and Bacterial Type Strains, Phase II (KMG-II): from individual species to whole genera.</title>
        <authorList>
            <person name="Goeker M."/>
        </authorList>
    </citation>
    <scope>NUCLEOTIDE SEQUENCE [LARGE SCALE GENOMIC DNA]</scope>
    <source>
        <strain evidence="2 3">DSM 17527</strain>
    </source>
</reference>